<sequence>MLEPQRRLVEPFFFPGNHVGCLLIHGFSGSPSEMRLMGERLAKLGWTILGVQLSGHGTTPELMATTSWEDWTKDAVVGVRKLRETCDTVIGVGLSMGGLLTLHLGTLGLIDGLISMNAPMILADRRTRFVRLIRPFMTFVEKNKPFSRRGKKLNPKKAVKDKPALLKNDPLAERFVYERVPVDSLISLNKGIRQVRNKLQTIKCPSLLMQSSKDLTVKPVSVEIIRKKIRQVNPEVIYWQKSGHILTLGQEREEVFLKVHEFLQQFDQKKYNHD</sequence>
<evidence type="ECO:0000313" key="5">
    <source>
        <dbReference type="Proteomes" id="UP000198656"/>
    </source>
</evidence>
<dbReference type="SUPFAM" id="SSF53474">
    <property type="entry name" value="alpha/beta-Hydrolases"/>
    <property type="match status" value="1"/>
</dbReference>
<proteinExistence type="predicted"/>
<gene>
    <name evidence="4" type="ORF">SAMN05443529_103195</name>
</gene>
<feature type="binding site" evidence="2">
    <location>
        <position position="96"/>
    </location>
    <ligand>
        <name>substrate</name>
    </ligand>
</feature>
<accession>A0A1G7UNI4</accession>
<feature type="active site" description="Charge relay system" evidence="1">
    <location>
        <position position="244"/>
    </location>
</feature>
<evidence type="ECO:0000259" key="3">
    <source>
        <dbReference type="Pfam" id="PF12146"/>
    </source>
</evidence>
<feature type="active site" description="Charge relay system" evidence="1">
    <location>
        <position position="214"/>
    </location>
</feature>
<dbReference type="Gene3D" id="3.40.50.1820">
    <property type="entry name" value="alpha/beta hydrolase"/>
    <property type="match status" value="1"/>
</dbReference>
<reference evidence="5" key="1">
    <citation type="submission" date="2016-10" db="EMBL/GenBank/DDBJ databases">
        <authorList>
            <person name="Varghese N."/>
            <person name="Submissions S."/>
        </authorList>
    </citation>
    <scope>NUCLEOTIDE SEQUENCE [LARGE SCALE GENOMIC DNA]</scope>
    <source>
        <strain evidence="5">DSM 8344</strain>
    </source>
</reference>
<dbReference type="InterPro" id="IPR029058">
    <property type="entry name" value="AB_hydrolase_fold"/>
</dbReference>
<dbReference type="InterPro" id="IPR012354">
    <property type="entry name" value="Esterase_lipase"/>
</dbReference>
<dbReference type="PANTHER" id="PTHR11614">
    <property type="entry name" value="PHOSPHOLIPASE-RELATED"/>
    <property type="match status" value="1"/>
</dbReference>
<organism evidence="4 5">
    <name type="scientific">Desulfosporosinus hippei DSM 8344</name>
    <dbReference type="NCBI Taxonomy" id="1121419"/>
    <lineage>
        <taxon>Bacteria</taxon>
        <taxon>Bacillati</taxon>
        <taxon>Bacillota</taxon>
        <taxon>Clostridia</taxon>
        <taxon>Eubacteriales</taxon>
        <taxon>Desulfitobacteriaceae</taxon>
        <taxon>Desulfosporosinus</taxon>
    </lineage>
</organism>
<dbReference type="GO" id="GO:0052689">
    <property type="term" value="F:carboxylic ester hydrolase activity"/>
    <property type="evidence" value="ECO:0007669"/>
    <property type="project" value="InterPro"/>
</dbReference>
<feature type="domain" description="Serine aminopeptidase S33" evidence="3">
    <location>
        <begin position="21"/>
        <end position="240"/>
    </location>
</feature>
<name>A0A1G7UNI4_9FIRM</name>
<dbReference type="InterPro" id="IPR022742">
    <property type="entry name" value="Hydrolase_4"/>
</dbReference>
<evidence type="ECO:0000256" key="2">
    <source>
        <dbReference type="PIRSR" id="PIRSR017388-2"/>
    </source>
</evidence>
<dbReference type="Pfam" id="PF12146">
    <property type="entry name" value="Hydrolase_4"/>
    <property type="match status" value="1"/>
</dbReference>
<evidence type="ECO:0000313" key="4">
    <source>
        <dbReference type="EMBL" id="SDG48908.1"/>
    </source>
</evidence>
<dbReference type="Proteomes" id="UP000198656">
    <property type="component" value="Unassembled WGS sequence"/>
</dbReference>
<keyword evidence="5" id="KW-1185">Reference proteome</keyword>
<dbReference type="EMBL" id="FNCP01000003">
    <property type="protein sequence ID" value="SDG48908.1"/>
    <property type="molecule type" value="Genomic_DNA"/>
</dbReference>
<dbReference type="InterPro" id="IPR051044">
    <property type="entry name" value="MAG_DAG_Lipase"/>
</dbReference>
<feature type="active site" description="Nucleophile" evidence="1">
    <location>
        <position position="95"/>
    </location>
</feature>
<evidence type="ECO:0000256" key="1">
    <source>
        <dbReference type="PIRSR" id="PIRSR017388-1"/>
    </source>
</evidence>
<dbReference type="PIRSF" id="PIRSF017388">
    <property type="entry name" value="Esterase_lipase"/>
    <property type="match status" value="1"/>
</dbReference>
<feature type="binding site" evidence="2">
    <location>
        <position position="27"/>
    </location>
    <ligand>
        <name>substrate</name>
    </ligand>
</feature>
<dbReference type="STRING" id="1121419.SAMN05443529_103195"/>
<dbReference type="AlphaFoldDB" id="A0A1G7UNI4"/>
<protein>
    <submittedName>
        <fullName evidence="4">Carboxylesterase</fullName>
    </submittedName>
</protein>